<comment type="caution">
    <text evidence="1">The sequence shown here is derived from an EMBL/GenBank/DDBJ whole genome shotgun (WGS) entry which is preliminary data.</text>
</comment>
<dbReference type="Proteomes" id="UP001148629">
    <property type="component" value="Unassembled WGS sequence"/>
</dbReference>
<protein>
    <submittedName>
        <fullName evidence="1">Uncharacterized protein</fullName>
    </submittedName>
</protein>
<organism evidence="1 2">
    <name type="scientific">Fusarium decemcellulare</name>
    <dbReference type="NCBI Taxonomy" id="57161"/>
    <lineage>
        <taxon>Eukaryota</taxon>
        <taxon>Fungi</taxon>
        <taxon>Dikarya</taxon>
        <taxon>Ascomycota</taxon>
        <taxon>Pezizomycotina</taxon>
        <taxon>Sordariomycetes</taxon>
        <taxon>Hypocreomycetidae</taxon>
        <taxon>Hypocreales</taxon>
        <taxon>Nectriaceae</taxon>
        <taxon>Fusarium</taxon>
        <taxon>Fusarium decemcellulare species complex</taxon>
    </lineage>
</organism>
<evidence type="ECO:0000313" key="1">
    <source>
        <dbReference type="EMBL" id="KAJ3522512.1"/>
    </source>
</evidence>
<reference evidence="1" key="1">
    <citation type="submission" date="2022-08" db="EMBL/GenBank/DDBJ databases">
        <title>Genome Sequence of Fusarium decemcellulare.</title>
        <authorList>
            <person name="Buettner E."/>
        </authorList>
    </citation>
    <scope>NUCLEOTIDE SEQUENCE</scope>
    <source>
        <strain evidence="1">Babe19</strain>
    </source>
</reference>
<gene>
    <name evidence="1" type="ORF">NM208_g12828</name>
</gene>
<name>A0ACC1RM36_9HYPO</name>
<dbReference type="EMBL" id="JANRMS010002432">
    <property type="protein sequence ID" value="KAJ3522512.1"/>
    <property type="molecule type" value="Genomic_DNA"/>
</dbReference>
<accession>A0ACC1RM36</accession>
<evidence type="ECO:0000313" key="2">
    <source>
        <dbReference type="Proteomes" id="UP001148629"/>
    </source>
</evidence>
<keyword evidence="2" id="KW-1185">Reference proteome</keyword>
<sequence length="69" mass="7574">MGRKTGEGKWSKVDLTPYDDDNSEELPVSRGWLASAPMGELEENGILIWGGITDGNQRLGDGWILRVGE</sequence>
<proteinExistence type="predicted"/>